<name>A0A9D2QB90_9CORY</name>
<protein>
    <submittedName>
        <fullName evidence="3">CinA family protein</fullName>
    </submittedName>
</protein>
<comment type="caution">
    <text evidence="3">The sequence shown here is derived from an EMBL/GenBank/DDBJ whole genome shotgun (WGS) entry which is preliminary data.</text>
</comment>
<sequence length="203" mass="20533">MPSPETVTAPVAREFVAAAEERGLTVATAESLTAGRIAASIADVPGASAVLRGGLIVYATDLKGILAGVDADLLDRVGPVHPEVAAQLARGAARVCGADLGVGVTGVAGPDAQDGHPVGEVYLAVSVSAQADCPDQGTVVHRLDDRWHSPAQDIGAREAIRRATTIRALELLTTQVEGGLELKGNKPAPTSVGDGDGKAHFGP</sequence>
<dbReference type="AlphaFoldDB" id="A0A9D2QB90"/>
<feature type="region of interest" description="Disordered" evidence="1">
    <location>
        <begin position="180"/>
        <end position="203"/>
    </location>
</feature>
<reference evidence="3" key="1">
    <citation type="journal article" date="2021" name="PeerJ">
        <title>Extensive microbial diversity within the chicken gut microbiome revealed by metagenomics and culture.</title>
        <authorList>
            <person name="Gilroy R."/>
            <person name="Ravi A."/>
            <person name="Getino M."/>
            <person name="Pursley I."/>
            <person name="Horton D.L."/>
            <person name="Alikhan N.F."/>
            <person name="Baker D."/>
            <person name="Gharbi K."/>
            <person name="Hall N."/>
            <person name="Watson M."/>
            <person name="Adriaenssens E.M."/>
            <person name="Foster-Nyarko E."/>
            <person name="Jarju S."/>
            <person name="Secka A."/>
            <person name="Antonio M."/>
            <person name="Oren A."/>
            <person name="Chaudhuri R.R."/>
            <person name="La Ragione R."/>
            <person name="Hildebrand F."/>
            <person name="Pallen M.J."/>
        </authorList>
    </citation>
    <scope>NUCLEOTIDE SEQUENCE</scope>
    <source>
        <strain evidence="3">ChiHjej13B12-4958</strain>
    </source>
</reference>
<evidence type="ECO:0000259" key="2">
    <source>
        <dbReference type="Pfam" id="PF02464"/>
    </source>
</evidence>
<dbReference type="Gene3D" id="3.90.950.20">
    <property type="entry name" value="CinA-like"/>
    <property type="match status" value="1"/>
</dbReference>
<accession>A0A9D2QB90</accession>
<gene>
    <name evidence="3" type="ORF">H9751_02040</name>
</gene>
<dbReference type="InterPro" id="IPR036653">
    <property type="entry name" value="CinA-like_C"/>
</dbReference>
<evidence type="ECO:0000256" key="1">
    <source>
        <dbReference type="SAM" id="MobiDB-lite"/>
    </source>
</evidence>
<dbReference type="EMBL" id="DWVP01000004">
    <property type="protein sequence ID" value="HJC84331.1"/>
    <property type="molecule type" value="Genomic_DNA"/>
</dbReference>
<proteinExistence type="predicted"/>
<reference evidence="3" key="2">
    <citation type="submission" date="2021-04" db="EMBL/GenBank/DDBJ databases">
        <authorList>
            <person name="Gilroy R."/>
        </authorList>
    </citation>
    <scope>NUCLEOTIDE SEQUENCE</scope>
    <source>
        <strain evidence="3">ChiHjej13B12-4958</strain>
    </source>
</reference>
<dbReference type="SUPFAM" id="SSF142433">
    <property type="entry name" value="CinA-like"/>
    <property type="match status" value="1"/>
</dbReference>
<dbReference type="NCBIfam" id="TIGR00199">
    <property type="entry name" value="PncC_domain"/>
    <property type="match status" value="1"/>
</dbReference>
<evidence type="ECO:0000313" key="4">
    <source>
        <dbReference type="Proteomes" id="UP000823858"/>
    </source>
</evidence>
<dbReference type="InterPro" id="IPR008136">
    <property type="entry name" value="CinA_C"/>
</dbReference>
<dbReference type="Pfam" id="PF02464">
    <property type="entry name" value="CinA"/>
    <property type="match status" value="1"/>
</dbReference>
<organism evidence="3 4">
    <name type="scientific">Candidatus Corynebacterium faecigallinarum</name>
    <dbReference type="NCBI Taxonomy" id="2838528"/>
    <lineage>
        <taxon>Bacteria</taxon>
        <taxon>Bacillati</taxon>
        <taxon>Actinomycetota</taxon>
        <taxon>Actinomycetes</taxon>
        <taxon>Mycobacteriales</taxon>
        <taxon>Corynebacteriaceae</taxon>
        <taxon>Corynebacterium</taxon>
    </lineage>
</organism>
<evidence type="ECO:0000313" key="3">
    <source>
        <dbReference type="EMBL" id="HJC84331.1"/>
    </source>
</evidence>
<feature type="domain" description="CinA C-terminal" evidence="2">
    <location>
        <begin position="11"/>
        <end position="133"/>
    </location>
</feature>
<dbReference type="Proteomes" id="UP000823858">
    <property type="component" value="Unassembled WGS sequence"/>
</dbReference>